<dbReference type="PIRSF" id="PIRSF003170">
    <property type="entry name" value="Pet18p"/>
    <property type="match status" value="1"/>
</dbReference>
<dbReference type="InterPro" id="IPR004305">
    <property type="entry name" value="Thiaminase-2/PQQC"/>
</dbReference>
<dbReference type="Pfam" id="PF03070">
    <property type="entry name" value="TENA_THI-4"/>
    <property type="match status" value="1"/>
</dbReference>
<sequence>MTRQSLDFGDQLIADHTVLWDRMQSHRFVMDIMAGRLPAAVFARYLVYEAGFVATAVRIFALAVAKAPTLREQTWLVGVLKALTEEQMEYFRAAFDHLGIDPERYDPDDPRVTDFDRGMLEIAETGGFADIITAMFAAEWMYLHWCRRAVRAEIADPVLKQWIDLHAAESFGDQARWLKAEVGRHGATACESERERLSRLFGNVLKLEIAFHDAAYGDG</sequence>
<dbReference type="GO" id="GO:0005829">
    <property type="term" value="C:cytosol"/>
    <property type="evidence" value="ECO:0007669"/>
    <property type="project" value="TreeGrafter"/>
</dbReference>
<protein>
    <recommendedName>
        <fullName evidence="1">Thiaminase-2/PQQC domain-containing protein</fullName>
    </recommendedName>
</protein>
<dbReference type="Gene3D" id="1.20.910.10">
    <property type="entry name" value="Heme oxygenase-like"/>
    <property type="match status" value="1"/>
</dbReference>
<gene>
    <name evidence="2" type="ORF">LCGC14_0402850</name>
</gene>
<reference evidence="2" key="1">
    <citation type="journal article" date="2015" name="Nature">
        <title>Complex archaea that bridge the gap between prokaryotes and eukaryotes.</title>
        <authorList>
            <person name="Spang A."/>
            <person name="Saw J.H."/>
            <person name="Jorgensen S.L."/>
            <person name="Zaremba-Niedzwiedzka K."/>
            <person name="Martijn J."/>
            <person name="Lind A.E."/>
            <person name="van Eijk R."/>
            <person name="Schleper C."/>
            <person name="Guy L."/>
            <person name="Ettema T.J."/>
        </authorList>
    </citation>
    <scope>NUCLEOTIDE SEQUENCE</scope>
</reference>
<organism evidence="2">
    <name type="scientific">marine sediment metagenome</name>
    <dbReference type="NCBI Taxonomy" id="412755"/>
    <lineage>
        <taxon>unclassified sequences</taxon>
        <taxon>metagenomes</taxon>
        <taxon>ecological metagenomes</taxon>
    </lineage>
</organism>
<comment type="caution">
    <text evidence="2">The sequence shown here is derived from an EMBL/GenBank/DDBJ whole genome shotgun (WGS) entry which is preliminary data.</text>
</comment>
<dbReference type="InterPro" id="IPR016084">
    <property type="entry name" value="Haem_Oase-like_multi-hlx"/>
</dbReference>
<feature type="domain" description="Thiaminase-2/PQQC" evidence="1">
    <location>
        <begin position="15"/>
        <end position="216"/>
    </location>
</feature>
<dbReference type="SUPFAM" id="SSF48613">
    <property type="entry name" value="Heme oxygenase-like"/>
    <property type="match status" value="1"/>
</dbReference>
<dbReference type="CDD" id="cd19358">
    <property type="entry name" value="TenA_E_Spr0628-like"/>
    <property type="match status" value="1"/>
</dbReference>
<name>A0A0F9TE97_9ZZZZ</name>
<dbReference type="EMBL" id="LAZR01000348">
    <property type="protein sequence ID" value="KKN73207.1"/>
    <property type="molecule type" value="Genomic_DNA"/>
</dbReference>
<dbReference type="AlphaFoldDB" id="A0A0F9TE97"/>
<dbReference type="InterPro" id="IPR050967">
    <property type="entry name" value="Thiamine_Salvage_TenA"/>
</dbReference>
<evidence type="ECO:0000313" key="2">
    <source>
        <dbReference type="EMBL" id="KKN73207.1"/>
    </source>
</evidence>
<evidence type="ECO:0000259" key="1">
    <source>
        <dbReference type="Pfam" id="PF03070"/>
    </source>
</evidence>
<accession>A0A0F9TE97</accession>
<dbReference type="PANTHER" id="PTHR43198">
    <property type="entry name" value="BIFUNCTIONAL TH2 PROTEIN"/>
    <property type="match status" value="1"/>
</dbReference>
<dbReference type="InterPro" id="IPR026285">
    <property type="entry name" value="TenA_E"/>
</dbReference>
<proteinExistence type="predicted"/>
<dbReference type="PANTHER" id="PTHR43198:SF2">
    <property type="entry name" value="SI:CH1073-67J19.1-RELATED"/>
    <property type="match status" value="1"/>
</dbReference>